<keyword evidence="2" id="KW-0238">DNA-binding</keyword>
<reference evidence="6" key="1">
    <citation type="submission" date="2023-07" db="EMBL/GenBank/DDBJ databases">
        <title>30 novel species of actinomycetes from the DSMZ collection.</title>
        <authorList>
            <person name="Nouioui I."/>
        </authorList>
    </citation>
    <scope>NUCLEOTIDE SEQUENCE [LARGE SCALE GENOMIC DNA]</scope>
    <source>
        <strain evidence="6">DSM 45055</strain>
    </source>
</reference>
<sequence>MPGSLRAVPAVDYSFAGRRNQDMGWWRLDADTIAGARFAVSPLAETVAALQTLYWGRTAHPAERAWLARHRPPFSRELAHDARTRALLDAALAPDWNATFLTPVPEARTTGPVRFGEEMEALRAASPEAVRADLREANGGPLPSLLDGDDLAGRTADLLERIWHGALRPDWQRRRHLIEADAVARTSAMVRGGWRAALEGMRPGMSWMGRGRLRIRTDDPARRELRSCALVFTPVTFSRTWVCWRAPDRYGVVYPASGPLAENGRAPRPDALAALLGPARAEVLRSLDAPASTTHLVARTGQGLGSVGGHLKVLREANLVARRRSGRSVLYSRTALGESLVQGGAVPRAPR</sequence>
<evidence type="ECO:0000256" key="2">
    <source>
        <dbReference type="ARBA" id="ARBA00023125"/>
    </source>
</evidence>
<evidence type="ECO:0000256" key="3">
    <source>
        <dbReference type="ARBA" id="ARBA00023163"/>
    </source>
</evidence>
<feature type="domain" description="HTH arsR-type" evidence="4">
    <location>
        <begin position="270"/>
        <end position="345"/>
    </location>
</feature>
<dbReference type="InterPro" id="IPR001845">
    <property type="entry name" value="HTH_ArsR_DNA-bd_dom"/>
</dbReference>
<evidence type="ECO:0000256" key="1">
    <source>
        <dbReference type="ARBA" id="ARBA00023015"/>
    </source>
</evidence>
<dbReference type="EMBL" id="JAVREK010000033">
    <property type="protein sequence ID" value="MDT0304994.1"/>
    <property type="molecule type" value="Genomic_DNA"/>
</dbReference>
<dbReference type="Proteomes" id="UP001183226">
    <property type="component" value="Unassembled WGS sequence"/>
</dbReference>
<evidence type="ECO:0000313" key="5">
    <source>
        <dbReference type="EMBL" id="MDT0304994.1"/>
    </source>
</evidence>
<comment type="caution">
    <text evidence="5">The sequence shown here is derived from an EMBL/GenBank/DDBJ whole genome shotgun (WGS) entry which is preliminary data.</text>
</comment>
<dbReference type="PANTHER" id="PTHR43132:SF6">
    <property type="entry name" value="HTH-TYPE TRANSCRIPTIONAL REPRESSOR CZRA"/>
    <property type="match status" value="1"/>
</dbReference>
<dbReference type="RefSeq" id="WP_311547508.1">
    <property type="nucleotide sequence ID" value="NZ_JAVREK010000033.1"/>
</dbReference>
<organism evidence="5 6">
    <name type="scientific">Streptomonospora wellingtoniae</name>
    <dbReference type="NCBI Taxonomy" id="3075544"/>
    <lineage>
        <taxon>Bacteria</taxon>
        <taxon>Bacillati</taxon>
        <taxon>Actinomycetota</taxon>
        <taxon>Actinomycetes</taxon>
        <taxon>Streptosporangiales</taxon>
        <taxon>Nocardiopsidaceae</taxon>
        <taxon>Streptomonospora</taxon>
    </lineage>
</organism>
<dbReference type="InterPro" id="IPR036388">
    <property type="entry name" value="WH-like_DNA-bd_sf"/>
</dbReference>
<dbReference type="InterPro" id="IPR011991">
    <property type="entry name" value="ArsR-like_HTH"/>
</dbReference>
<dbReference type="InterPro" id="IPR051011">
    <property type="entry name" value="Metal_resp_trans_reg"/>
</dbReference>
<dbReference type="Gene3D" id="1.10.10.10">
    <property type="entry name" value="Winged helix-like DNA-binding domain superfamily/Winged helix DNA-binding domain"/>
    <property type="match status" value="1"/>
</dbReference>
<dbReference type="SMART" id="SM00418">
    <property type="entry name" value="HTH_ARSR"/>
    <property type="match status" value="1"/>
</dbReference>
<evidence type="ECO:0000313" key="6">
    <source>
        <dbReference type="Proteomes" id="UP001183226"/>
    </source>
</evidence>
<proteinExistence type="predicted"/>
<keyword evidence="1" id="KW-0805">Transcription regulation</keyword>
<keyword evidence="6" id="KW-1185">Reference proteome</keyword>
<evidence type="ECO:0000259" key="4">
    <source>
        <dbReference type="SMART" id="SM00418"/>
    </source>
</evidence>
<protein>
    <submittedName>
        <fullName evidence="5">Winged helix-turn-helix domain-containing protein</fullName>
    </submittedName>
</protein>
<dbReference type="SUPFAM" id="SSF46785">
    <property type="entry name" value="Winged helix' DNA-binding domain"/>
    <property type="match status" value="1"/>
</dbReference>
<dbReference type="InterPro" id="IPR036390">
    <property type="entry name" value="WH_DNA-bd_sf"/>
</dbReference>
<accession>A0ABU2L0B3</accession>
<gene>
    <name evidence="5" type="ORF">RM446_22970</name>
</gene>
<dbReference type="PANTHER" id="PTHR43132">
    <property type="entry name" value="ARSENICAL RESISTANCE OPERON REPRESSOR ARSR-RELATED"/>
    <property type="match status" value="1"/>
</dbReference>
<keyword evidence="3" id="KW-0804">Transcription</keyword>
<dbReference type="CDD" id="cd00090">
    <property type="entry name" value="HTH_ARSR"/>
    <property type="match status" value="1"/>
</dbReference>
<name>A0ABU2L0B3_9ACTN</name>